<comment type="similarity">
    <text evidence="2 7">Belongs to the ExbD/TolR family.</text>
</comment>
<organism evidence="9 10">
    <name type="scientific">Leptospira interrogans serovar Grippotyphosa str. LT2186</name>
    <dbReference type="NCBI Taxonomy" id="1001599"/>
    <lineage>
        <taxon>Bacteria</taxon>
        <taxon>Pseudomonadati</taxon>
        <taxon>Spirochaetota</taxon>
        <taxon>Spirochaetia</taxon>
        <taxon>Leptospirales</taxon>
        <taxon>Leptospiraceae</taxon>
        <taxon>Leptospira</taxon>
    </lineage>
</organism>
<evidence type="ECO:0000256" key="3">
    <source>
        <dbReference type="ARBA" id="ARBA00022475"/>
    </source>
</evidence>
<gene>
    <name evidence="9" type="ORF">LEP1GSC151_5464</name>
</gene>
<keyword evidence="6 8" id="KW-0472">Membrane</keyword>
<dbReference type="GO" id="GO:0015031">
    <property type="term" value="P:protein transport"/>
    <property type="evidence" value="ECO:0007669"/>
    <property type="project" value="UniProtKB-KW"/>
</dbReference>
<dbReference type="GO" id="GO:0005886">
    <property type="term" value="C:plasma membrane"/>
    <property type="evidence" value="ECO:0007669"/>
    <property type="project" value="UniProtKB-SubCell"/>
</dbReference>
<dbReference type="EMBL" id="AFME02000349">
    <property type="protein sequence ID" value="EMG08951.1"/>
    <property type="molecule type" value="Genomic_DNA"/>
</dbReference>
<name>M3I0D2_LEPIR</name>
<evidence type="ECO:0000256" key="5">
    <source>
        <dbReference type="ARBA" id="ARBA00022989"/>
    </source>
</evidence>
<dbReference type="Proteomes" id="UP000011776">
    <property type="component" value="Unassembled WGS sequence"/>
</dbReference>
<keyword evidence="5 8" id="KW-1133">Transmembrane helix</keyword>
<evidence type="ECO:0000256" key="6">
    <source>
        <dbReference type="ARBA" id="ARBA00023136"/>
    </source>
</evidence>
<dbReference type="PANTHER" id="PTHR30558">
    <property type="entry name" value="EXBD MEMBRANE COMPONENT OF PMF-DRIVEN MACROMOLECULE IMPORT SYSTEM"/>
    <property type="match status" value="1"/>
</dbReference>
<feature type="transmembrane region" description="Helical" evidence="8">
    <location>
        <begin position="20"/>
        <end position="39"/>
    </location>
</feature>
<comment type="subcellular location">
    <subcellularLocation>
        <location evidence="1">Cell membrane</location>
        <topology evidence="1">Single-pass membrane protein</topology>
    </subcellularLocation>
    <subcellularLocation>
        <location evidence="7">Cell membrane</location>
        <topology evidence="7">Single-pass type II membrane protein</topology>
    </subcellularLocation>
</comment>
<evidence type="ECO:0000256" key="4">
    <source>
        <dbReference type="ARBA" id="ARBA00022692"/>
    </source>
</evidence>
<evidence type="ECO:0000313" key="10">
    <source>
        <dbReference type="Proteomes" id="UP000011776"/>
    </source>
</evidence>
<keyword evidence="3" id="KW-1003">Cell membrane</keyword>
<comment type="caution">
    <text evidence="9">The sequence shown here is derived from an EMBL/GenBank/DDBJ whole genome shotgun (WGS) entry which is preliminary data.</text>
</comment>
<protein>
    <submittedName>
        <fullName evidence="9">Transport energizing protein, ExbD/TolR domain protein</fullName>
    </submittedName>
</protein>
<evidence type="ECO:0000256" key="2">
    <source>
        <dbReference type="ARBA" id="ARBA00005811"/>
    </source>
</evidence>
<dbReference type="BioCyc" id="LINT1001599:G11K9-440-MONOMER"/>
<dbReference type="GO" id="GO:0022857">
    <property type="term" value="F:transmembrane transporter activity"/>
    <property type="evidence" value="ECO:0007669"/>
    <property type="project" value="InterPro"/>
</dbReference>
<evidence type="ECO:0000256" key="1">
    <source>
        <dbReference type="ARBA" id="ARBA00004162"/>
    </source>
</evidence>
<proteinExistence type="inferred from homology"/>
<evidence type="ECO:0000256" key="8">
    <source>
        <dbReference type="SAM" id="Phobius"/>
    </source>
</evidence>
<sequence>MAGSAPSGDGEEIGNINITPMVDVILVLLVIFMVTANFLKKNPSISIFQRLQPQTLM</sequence>
<keyword evidence="7" id="KW-0653">Protein transport</keyword>
<dbReference type="InterPro" id="IPR003400">
    <property type="entry name" value="ExbD"/>
</dbReference>
<dbReference type="Pfam" id="PF02472">
    <property type="entry name" value="ExbD"/>
    <property type="match status" value="1"/>
</dbReference>
<reference evidence="9 10" key="1">
    <citation type="submission" date="2013-02" db="EMBL/GenBank/DDBJ databases">
        <authorList>
            <person name="Harkins D.M."/>
            <person name="Durkin A.S."/>
            <person name="Brinkac L.M."/>
            <person name="Haft D.H."/>
            <person name="Selengut J.D."/>
            <person name="Sanka R."/>
            <person name="DePew J."/>
            <person name="Purushe J."/>
            <person name="Tulsiani S.M."/>
            <person name="Graham G.C."/>
            <person name="Burns M.-A."/>
            <person name="Dohnt M.F."/>
            <person name="Smythe L.D."/>
            <person name="McKay D.B."/>
            <person name="Craig S.B."/>
            <person name="Vinetz J.M."/>
            <person name="Sutton G.G."/>
            <person name="Nierman W.C."/>
            <person name="Fouts D.E."/>
        </authorList>
    </citation>
    <scope>NUCLEOTIDE SEQUENCE [LARGE SCALE GENOMIC DNA]</scope>
    <source>
        <strain evidence="9 10">LT2186</strain>
    </source>
</reference>
<dbReference type="PANTHER" id="PTHR30558:SF7">
    <property type="entry name" value="TOL-PAL SYSTEM PROTEIN TOLR"/>
    <property type="match status" value="1"/>
</dbReference>
<keyword evidence="4 7" id="KW-0812">Transmembrane</keyword>
<evidence type="ECO:0000313" key="9">
    <source>
        <dbReference type="EMBL" id="EMG08951.1"/>
    </source>
</evidence>
<evidence type="ECO:0000256" key="7">
    <source>
        <dbReference type="RuleBase" id="RU003879"/>
    </source>
</evidence>
<keyword evidence="7" id="KW-0813">Transport</keyword>
<accession>M3I0D2</accession>
<dbReference type="AlphaFoldDB" id="M3I0D2"/>